<feature type="transmembrane region" description="Helical" evidence="7">
    <location>
        <begin position="127"/>
        <end position="147"/>
    </location>
</feature>
<evidence type="ECO:0000313" key="10">
    <source>
        <dbReference type="Proteomes" id="UP000320513"/>
    </source>
</evidence>
<evidence type="ECO:0000256" key="2">
    <source>
        <dbReference type="ARBA" id="ARBA00022448"/>
    </source>
</evidence>
<proteinExistence type="predicted"/>
<dbReference type="PANTHER" id="PTHR32468:SF0">
    <property type="entry name" value="K(+)_H(+) ANTIPORTER 1"/>
    <property type="match status" value="1"/>
</dbReference>
<dbReference type="InterPro" id="IPR006153">
    <property type="entry name" value="Cation/H_exchanger_TM"/>
</dbReference>
<dbReference type="InterPro" id="IPR038770">
    <property type="entry name" value="Na+/solute_symporter_sf"/>
</dbReference>
<dbReference type="Pfam" id="PF00999">
    <property type="entry name" value="Na_H_Exchanger"/>
    <property type="match status" value="1"/>
</dbReference>
<dbReference type="EMBL" id="VMQU01000022">
    <property type="protein sequence ID" value="TVS90884.1"/>
    <property type="molecule type" value="Genomic_DNA"/>
</dbReference>
<feature type="transmembrane region" description="Helical" evidence="7">
    <location>
        <begin position="21"/>
        <end position="40"/>
    </location>
</feature>
<dbReference type="AlphaFoldDB" id="A0A557XXN6"/>
<dbReference type="Proteomes" id="UP000320513">
    <property type="component" value="Unassembled WGS sequence"/>
</dbReference>
<dbReference type="Gene3D" id="1.20.1530.20">
    <property type="match status" value="1"/>
</dbReference>
<accession>A0A557XXN6</accession>
<feature type="transmembrane region" description="Helical" evidence="7">
    <location>
        <begin position="308"/>
        <end position="330"/>
    </location>
</feature>
<evidence type="ECO:0000256" key="4">
    <source>
        <dbReference type="ARBA" id="ARBA00022989"/>
    </source>
</evidence>
<keyword evidence="6 7" id="KW-0472">Membrane</keyword>
<evidence type="ECO:0000313" key="9">
    <source>
        <dbReference type="EMBL" id="TVS90884.1"/>
    </source>
</evidence>
<evidence type="ECO:0000256" key="3">
    <source>
        <dbReference type="ARBA" id="ARBA00022692"/>
    </source>
</evidence>
<evidence type="ECO:0000256" key="1">
    <source>
        <dbReference type="ARBA" id="ARBA00004141"/>
    </source>
</evidence>
<reference evidence="9 10" key="1">
    <citation type="submission" date="2019-07" db="EMBL/GenBank/DDBJ databases">
        <title>New Mycobacterium species.</title>
        <authorList>
            <person name="Tortoli E."/>
            <person name="Ghielmetti G."/>
            <person name="Friedel U."/>
            <person name="Trovato A."/>
        </authorList>
    </citation>
    <scope>NUCLEOTIDE SEQUENCE [LARGE SCALE GENOMIC DNA]</scope>
    <source>
        <strain evidence="9 10">16-83</strain>
    </source>
</reference>
<feature type="transmembrane region" description="Helical" evidence="7">
    <location>
        <begin position="85"/>
        <end position="107"/>
    </location>
</feature>
<keyword evidence="10" id="KW-1185">Reference proteome</keyword>
<sequence>MIMVLARLFGRIARMCRQPAVIGEIVAGIALGPTLLDLLPHHVETYVFPSAVLPYLGILGQLGLVLFMFIVGLELDFSLIRGRQGAAGMISILSIVAPFALGALLTFDLYPLHNVVHGRAVPMVGLALFMGVAMSITAFPVLARILLERKMNRTPVGVLALSAAAVDDILAWTLLALVTAVLKGGSALSAVRTMALALTFAAGLVVVLKPLLARMINRHKRTGRITPDMLAVILAGLLLSAFITERIGIHEIFGAFLFGAIMPHKGAQALRRDILERLEQISVLLLLPIFFVTIGFGVNLRLFKDSGLLWQLLLILAVAVGGKFCGAFAGARIQRMSFQHSAAIAVLMNTRGLTELVILTVGQQVGVLDNSMFTMMVVMALITTVMTEPLLRRIYPDDAVQRDVDAAMKAAPATGQSYPVLVMVDDVLNALTARMIRVAEDALADRPAGGILLAQYLDAADDSTPLELGANAVLDIARMTDAAEALETFAAQTTATATPLRVLCRFGSPSARELERQIAASGAEVVVLSEDWMRSHPAAYGALDEVTIKVVG</sequence>
<evidence type="ECO:0000259" key="8">
    <source>
        <dbReference type="Pfam" id="PF00999"/>
    </source>
</evidence>
<comment type="subcellular location">
    <subcellularLocation>
        <location evidence="1">Membrane</location>
        <topology evidence="1">Multi-pass membrane protein</topology>
    </subcellularLocation>
</comment>
<gene>
    <name evidence="9" type="ORF">FPZ47_07365</name>
</gene>
<evidence type="ECO:0000256" key="6">
    <source>
        <dbReference type="ARBA" id="ARBA00023136"/>
    </source>
</evidence>
<feature type="transmembrane region" description="Helical" evidence="7">
    <location>
        <begin position="159"/>
        <end position="182"/>
    </location>
</feature>
<keyword evidence="3 7" id="KW-0812">Transmembrane</keyword>
<keyword evidence="2" id="KW-0813">Transport</keyword>
<evidence type="ECO:0000256" key="5">
    <source>
        <dbReference type="ARBA" id="ARBA00023065"/>
    </source>
</evidence>
<dbReference type="PANTHER" id="PTHR32468">
    <property type="entry name" value="CATION/H + ANTIPORTER"/>
    <property type="match status" value="1"/>
</dbReference>
<comment type="caution">
    <text evidence="9">The sequence shown here is derived from an EMBL/GenBank/DDBJ whole genome shotgun (WGS) entry which is preliminary data.</text>
</comment>
<feature type="transmembrane region" description="Helical" evidence="7">
    <location>
        <begin position="194"/>
        <end position="213"/>
    </location>
</feature>
<evidence type="ECO:0000256" key="7">
    <source>
        <dbReference type="SAM" id="Phobius"/>
    </source>
</evidence>
<dbReference type="GO" id="GO:1902600">
    <property type="term" value="P:proton transmembrane transport"/>
    <property type="evidence" value="ECO:0007669"/>
    <property type="project" value="InterPro"/>
</dbReference>
<feature type="transmembrane region" description="Helical" evidence="7">
    <location>
        <begin position="373"/>
        <end position="391"/>
    </location>
</feature>
<feature type="domain" description="Cation/H+ exchanger transmembrane" evidence="8">
    <location>
        <begin position="6"/>
        <end position="392"/>
    </location>
</feature>
<keyword evidence="4 7" id="KW-1133">Transmembrane helix</keyword>
<dbReference type="GO" id="GO:0015297">
    <property type="term" value="F:antiporter activity"/>
    <property type="evidence" value="ECO:0007669"/>
    <property type="project" value="InterPro"/>
</dbReference>
<keyword evidence="5" id="KW-0406">Ion transport</keyword>
<feature type="transmembrane region" description="Helical" evidence="7">
    <location>
        <begin position="282"/>
        <end position="302"/>
    </location>
</feature>
<organism evidence="9 10">
    <name type="scientific">Mycobacterium helveticum</name>
    <dbReference type="NCBI Taxonomy" id="2592811"/>
    <lineage>
        <taxon>Bacteria</taxon>
        <taxon>Bacillati</taxon>
        <taxon>Actinomycetota</taxon>
        <taxon>Actinomycetes</taxon>
        <taxon>Mycobacteriales</taxon>
        <taxon>Mycobacteriaceae</taxon>
        <taxon>Mycobacterium</taxon>
    </lineage>
</organism>
<dbReference type="GO" id="GO:0016020">
    <property type="term" value="C:membrane"/>
    <property type="evidence" value="ECO:0007669"/>
    <property type="project" value="UniProtKB-SubCell"/>
</dbReference>
<protein>
    <submittedName>
        <fullName evidence="9">Cation/H(+) antiporter</fullName>
    </submittedName>
</protein>
<dbReference type="OrthoDB" id="9793589at2"/>
<name>A0A557XXN6_9MYCO</name>
<feature type="transmembrane region" description="Helical" evidence="7">
    <location>
        <begin position="52"/>
        <end position="73"/>
    </location>
</feature>
<dbReference type="InterPro" id="IPR050794">
    <property type="entry name" value="CPA2_transporter"/>
</dbReference>